<keyword evidence="1" id="KW-0378">Hydrolase</keyword>
<gene>
    <name evidence="1" type="ORF">BROSI_A1943</name>
</gene>
<dbReference type="RefSeq" id="WP_052563467.1">
    <property type="nucleotide sequence ID" value="NZ_BAFN01000001.1"/>
</dbReference>
<name>A0ABQ0JXI4_9BACT</name>
<proteinExistence type="predicted"/>
<reference evidence="2" key="1">
    <citation type="journal article" date="2015" name="Genome Announc.">
        <title>Draft Genome Sequence of an Anaerobic Ammonium-Oxidizing Bacterium, "Candidatus Brocadia sinica".</title>
        <authorList>
            <person name="Oshiki M."/>
            <person name="Shinyako-Hata K."/>
            <person name="Satoh H."/>
            <person name="Okabe S."/>
        </authorList>
    </citation>
    <scope>NUCLEOTIDE SEQUENCE [LARGE SCALE GENOMIC DNA]</scope>
    <source>
        <strain evidence="2">JPN1</strain>
    </source>
</reference>
<organism evidence="1 2">
    <name type="scientific">Candidatus Brocadia sinica JPN1</name>
    <dbReference type="NCBI Taxonomy" id="1197129"/>
    <lineage>
        <taxon>Bacteria</taxon>
        <taxon>Pseudomonadati</taxon>
        <taxon>Planctomycetota</taxon>
        <taxon>Candidatus Brocadiia</taxon>
        <taxon>Candidatus Brocadiales</taxon>
        <taxon>Candidatus Brocadiaceae</taxon>
        <taxon>Candidatus Brocadia</taxon>
    </lineage>
</organism>
<dbReference type="GO" id="GO:0016798">
    <property type="term" value="F:hydrolase activity, acting on glycosyl bonds"/>
    <property type="evidence" value="ECO:0007669"/>
    <property type="project" value="UniProtKB-KW"/>
</dbReference>
<comment type="caution">
    <text evidence="1">The sequence shown here is derived from an EMBL/GenBank/DDBJ whole genome shotgun (WGS) entry which is preliminary data.</text>
</comment>
<accession>A0ABQ0JXI4</accession>
<dbReference type="EMBL" id="BAFN01000001">
    <property type="protein sequence ID" value="GAN33421.1"/>
    <property type="molecule type" value="Genomic_DNA"/>
</dbReference>
<keyword evidence="1" id="KW-0326">Glycosidase</keyword>
<evidence type="ECO:0000313" key="1">
    <source>
        <dbReference type="EMBL" id="GAN33421.1"/>
    </source>
</evidence>
<sequence>MDTIKLIKYLAFKPKTAIDVDPGIYEALKQITARNPRLSVNLLIDVALDYISNLKEEDLLKLITEYYGRKHTPPTSL</sequence>
<keyword evidence="2" id="KW-1185">Reference proteome</keyword>
<protein>
    <submittedName>
        <fullName evidence="1">Type II secretory pathway pullulanase PulA and related glycosidases</fullName>
    </submittedName>
</protein>
<dbReference type="Proteomes" id="UP000032309">
    <property type="component" value="Unassembled WGS sequence"/>
</dbReference>
<evidence type="ECO:0000313" key="2">
    <source>
        <dbReference type="Proteomes" id="UP000032309"/>
    </source>
</evidence>